<dbReference type="InterPro" id="IPR050430">
    <property type="entry name" value="Peptidase_S1"/>
</dbReference>
<dbReference type="GO" id="GO:0005576">
    <property type="term" value="C:extracellular region"/>
    <property type="evidence" value="ECO:0007669"/>
    <property type="project" value="UniProtKB-SubCell"/>
</dbReference>
<dbReference type="EMBL" id="JADBJN010000001">
    <property type="protein sequence ID" value="KAG5679816.1"/>
    <property type="molecule type" value="Genomic_DNA"/>
</dbReference>
<evidence type="ECO:0000256" key="8">
    <source>
        <dbReference type="ARBA" id="ARBA00023145"/>
    </source>
</evidence>
<evidence type="ECO:0000256" key="9">
    <source>
        <dbReference type="ARBA" id="ARBA00023157"/>
    </source>
</evidence>
<evidence type="ECO:0000256" key="3">
    <source>
        <dbReference type="ARBA" id="ARBA00022670"/>
    </source>
</evidence>
<keyword evidence="4 13" id="KW-0732">Signal</keyword>
<dbReference type="InterPro" id="IPR033116">
    <property type="entry name" value="TRYPSIN_SER"/>
</dbReference>
<protein>
    <recommendedName>
        <fullName evidence="12">trypsin</fullName>
        <ecNumber evidence="12">3.4.21.4</ecNumber>
    </recommendedName>
</protein>
<proteinExistence type="inferred from homology"/>
<dbReference type="PRINTS" id="PR00722">
    <property type="entry name" value="CHYMOTRYPSIN"/>
</dbReference>
<dbReference type="GO" id="GO:0006508">
    <property type="term" value="P:proteolysis"/>
    <property type="evidence" value="ECO:0007669"/>
    <property type="project" value="UniProtKB-KW"/>
</dbReference>
<comment type="catalytic activity">
    <reaction evidence="11">
        <text>Preferential cleavage: Arg-|-Xaa, Lys-|-Xaa.</text>
        <dbReference type="EC" id="3.4.21.4"/>
    </reaction>
</comment>
<gene>
    <name evidence="15" type="ORF">PVAND_009354</name>
</gene>
<dbReference type="InterPro" id="IPR043504">
    <property type="entry name" value="Peptidase_S1_PA_chymotrypsin"/>
</dbReference>
<dbReference type="Pfam" id="PF00089">
    <property type="entry name" value="Trypsin"/>
    <property type="match status" value="1"/>
</dbReference>
<keyword evidence="2" id="KW-0964">Secreted</keyword>
<keyword evidence="16" id="KW-1185">Reference proteome</keyword>
<dbReference type="Proteomes" id="UP001107558">
    <property type="component" value="Chromosome 1"/>
</dbReference>
<evidence type="ECO:0000256" key="2">
    <source>
        <dbReference type="ARBA" id="ARBA00022525"/>
    </source>
</evidence>
<dbReference type="PROSITE" id="PS50240">
    <property type="entry name" value="TRYPSIN_DOM"/>
    <property type="match status" value="1"/>
</dbReference>
<evidence type="ECO:0000256" key="13">
    <source>
        <dbReference type="SAM" id="SignalP"/>
    </source>
</evidence>
<dbReference type="CDD" id="cd00190">
    <property type="entry name" value="Tryp_SPc"/>
    <property type="match status" value="1"/>
</dbReference>
<dbReference type="PANTHER" id="PTHR24276">
    <property type="entry name" value="POLYSERASE-RELATED"/>
    <property type="match status" value="1"/>
</dbReference>
<dbReference type="InterPro" id="IPR009003">
    <property type="entry name" value="Peptidase_S1_PA"/>
</dbReference>
<comment type="caution">
    <text evidence="15">The sequence shown here is derived from an EMBL/GenBank/DDBJ whole genome shotgun (WGS) entry which is preliminary data.</text>
</comment>
<dbReference type="Gene3D" id="2.40.10.10">
    <property type="entry name" value="Trypsin-like serine proteases"/>
    <property type="match status" value="1"/>
</dbReference>
<dbReference type="PROSITE" id="PS00135">
    <property type="entry name" value="TRYPSIN_SER"/>
    <property type="match status" value="1"/>
</dbReference>
<dbReference type="InterPro" id="IPR001254">
    <property type="entry name" value="Trypsin_dom"/>
</dbReference>
<evidence type="ECO:0000256" key="1">
    <source>
        <dbReference type="ARBA" id="ARBA00004613"/>
    </source>
</evidence>
<dbReference type="OrthoDB" id="10059102at2759"/>
<keyword evidence="7" id="KW-0720">Serine protease</keyword>
<comment type="subcellular location">
    <subcellularLocation>
        <location evidence="1">Secreted</location>
    </subcellularLocation>
</comment>
<evidence type="ECO:0000256" key="12">
    <source>
        <dbReference type="ARBA" id="ARBA00038868"/>
    </source>
</evidence>
<evidence type="ECO:0000313" key="15">
    <source>
        <dbReference type="EMBL" id="KAG5679816.1"/>
    </source>
</evidence>
<keyword evidence="3" id="KW-0645">Protease</keyword>
<dbReference type="SUPFAM" id="SSF50494">
    <property type="entry name" value="Trypsin-like serine proteases"/>
    <property type="match status" value="1"/>
</dbReference>
<evidence type="ECO:0000313" key="16">
    <source>
        <dbReference type="Proteomes" id="UP001107558"/>
    </source>
</evidence>
<organism evidence="15 16">
    <name type="scientific">Polypedilum vanderplanki</name>
    <name type="common">Sleeping chironomid midge</name>
    <dbReference type="NCBI Taxonomy" id="319348"/>
    <lineage>
        <taxon>Eukaryota</taxon>
        <taxon>Metazoa</taxon>
        <taxon>Ecdysozoa</taxon>
        <taxon>Arthropoda</taxon>
        <taxon>Hexapoda</taxon>
        <taxon>Insecta</taxon>
        <taxon>Pterygota</taxon>
        <taxon>Neoptera</taxon>
        <taxon>Endopterygota</taxon>
        <taxon>Diptera</taxon>
        <taxon>Nematocera</taxon>
        <taxon>Chironomoidea</taxon>
        <taxon>Chironomidae</taxon>
        <taxon>Chironominae</taxon>
        <taxon>Polypedilum</taxon>
        <taxon>Polypedilum</taxon>
    </lineage>
</organism>
<sequence length="255" mass="27180">MKIFLIFVSLIASIIAANVRSGGKIVGGIEVPIENVPYQVSVRYNNYHTCGGSIISSSFILTAQHCTSGRTAGYLTVRAGSNSSINGGEIFQVSKIIPHPNFNEYSLDYDFSLLKLTNAIVLDGITKDKVQLPTQDEILAKGIAMFVSGWGATLNPNQSTSILRGVTITSIDFDTCNLIYLRDGGLGASQICAGELAGGKDSCYGDSGGPMVSLAGTRKLYGVVSWGIDCALPGWPGVYARVSLVRNWIDENTKV</sequence>
<feature type="chain" id="PRO_5039909076" description="trypsin" evidence="13">
    <location>
        <begin position="17"/>
        <end position="255"/>
    </location>
</feature>
<dbReference type="FunFam" id="2.40.10.10:FF:000077">
    <property type="entry name" value="Predicted protein"/>
    <property type="match status" value="1"/>
</dbReference>
<evidence type="ECO:0000256" key="4">
    <source>
        <dbReference type="ARBA" id="ARBA00022729"/>
    </source>
</evidence>
<feature type="signal peptide" evidence="13">
    <location>
        <begin position="1"/>
        <end position="16"/>
    </location>
</feature>
<evidence type="ECO:0000256" key="7">
    <source>
        <dbReference type="ARBA" id="ARBA00022825"/>
    </source>
</evidence>
<dbReference type="SMART" id="SM00020">
    <property type="entry name" value="Tryp_SPc"/>
    <property type="match status" value="1"/>
</dbReference>
<evidence type="ECO:0000256" key="6">
    <source>
        <dbReference type="ARBA" id="ARBA00022801"/>
    </source>
</evidence>
<comment type="similarity">
    <text evidence="10">Belongs to the peptidase S1 family. CLIP subfamily.</text>
</comment>
<dbReference type="EC" id="3.4.21.4" evidence="12"/>
<reference evidence="15" key="1">
    <citation type="submission" date="2021-03" db="EMBL/GenBank/DDBJ databases">
        <title>Chromosome level genome of the anhydrobiotic midge Polypedilum vanderplanki.</title>
        <authorList>
            <person name="Yoshida Y."/>
            <person name="Kikawada T."/>
            <person name="Gusev O."/>
        </authorList>
    </citation>
    <scope>NUCLEOTIDE SEQUENCE</scope>
    <source>
        <strain evidence="15">NIAS01</strain>
        <tissue evidence="15">Whole body or cell culture</tissue>
    </source>
</reference>
<keyword evidence="5" id="KW-0222">Digestion</keyword>
<dbReference type="GO" id="GO:0004252">
    <property type="term" value="F:serine-type endopeptidase activity"/>
    <property type="evidence" value="ECO:0007669"/>
    <property type="project" value="UniProtKB-EC"/>
</dbReference>
<dbReference type="GO" id="GO:0007586">
    <property type="term" value="P:digestion"/>
    <property type="evidence" value="ECO:0007669"/>
    <property type="project" value="UniProtKB-KW"/>
</dbReference>
<name>A0A9J6CD96_POLVA</name>
<keyword evidence="6" id="KW-0378">Hydrolase</keyword>
<evidence type="ECO:0000256" key="11">
    <source>
        <dbReference type="ARBA" id="ARBA00036320"/>
    </source>
</evidence>
<evidence type="ECO:0000256" key="5">
    <source>
        <dbReference type="ARBA" id="ARBA00022757"/>
    </source>
</evidence>
<evidence type="ECO:0000256" key="10">
    <source>
        <dbReference type="ARBA" id="ARBA00024195"/>
    </source>
</evidence>
<dbReference type="PANTHER" id="PTHR24276:SF97">
    <property type="entry name" value="GH13245P2-RELATED"/>
    <property type="match status" value="1"/>
</dbReference>
<keyword evidence="8" id="KW-0865">Zymogen</keyword>
<accession>A0A9J6CD96</accession>
<dbReference type="InterPro" id="IPR001314">
    <property type="entry name" value="Peptidase_S1A"/>
</dbReference>
<evidence type="ECO:0000259" key="14">
    <source>
        <dbReference type="PROSITE" id="PS50240"/>
    </source>
</evidence>
<feature type="domain" description="Peptidase S1" evidence="14">
    <location>
        <begin position="25"/>
        <end position="254"/>
    </location>
</feature>
<keyword evidence="9" id="KW-1015">Disulfide bond</keyword>
<dbReference type="AlphaFoldDB" id="A0A9J6CD96"/>